<dbReference type="SUPFAM" id="SSF81891">
    <property type="entry name" value="Poly A polymerase C-terminal region-like"/>
    <property type="match status" value="1"/>
</dbReference>
<dbReference type="SUPFAM" id="SSF81301">
    <property type="entry name" value="Nucleotidyltransferase"/>
    <property type="match status" value="1"/>
</dbReference>
<organism evidence="14 15">
    <name type="scientific">Candidatus Sungbacteria bacterium RIFCSPHIGHO2_01_FULL_47_32</name>
    <dbReference type="NCBI Taxonomy" id="1802264"/>
    <lineage>
        <taxon>Bacteria</taxon>
        <taxon>Candidatus Sungiibacteriota</taxon>
    </lineage>
</organism>
<dbReference type="InterPro" id="IPR032810">
    <property type="entry name" value="CCA-adding_enz_C"/>
</dbReference>
<dbReference type="GO" id="GO:0008033">
    <property type="term" value="P:tRNA processing"/>
    <property type="evidence" value="ECO:0007669"/>
    <property type="project" value="UniProtKB-KW"/>
</dbReference>
<dbReference type="InterPro" id="IPR032828">
    <property type="entry name" value="PolyA_RNA-bd"/>
</dbReference>
<evidence type="ECO:0000259" key="11">
    <source>
        <dbReference type="Pfam" id="PF01966"/>
    </source>
</evidence>
<dbReference type="EMBL" id="MHQC01000044">
    <property type="protein sequence ID" value="OGZ94063.1"/>
    <property type="molecule type" value="Genomic_DNA"/>
</dbReference>
<evidence type="ECO:0000313" key="14">
    <source>
        <dbReference type="EMBL" id="OGZ94063.1"/>
    </source>
</evidence>
<comment type="cofactor">
    <cofactor evidence="1">
        <name>Mg(2+)</name>
        <dbReference type="ChEBI" id="CHEBI:18420"/>
    </cofactor>
</comment>
<protein>
    <recommendedName>
        <fullName evidence="16">HD domain-containing protein</fullName>
    </recommendedName>
</protein>
<evidence type="ECO:0000256" key="7">
    <source>
        <dbReference type="ARBA" id="ARBA00022842"/>
    </source>
</evidence>
<dbReference type="GO" id="GO:0016779">
    <property type="term" value="F:nucleotidyltransferase activity"/>
    <property type="evidence" value="ECO:0007669"/>
    <property type="project" value="UniProtKB-KW"/>
</dbReference>
<feature type="domain" description="CCA-adding enzyme C-terminal" evidence="13">
    <location>
        <begin position="460"/>
        <end position="506"/>
    </location>
</feature>
<evidence type="ECO:0000259" key="13">
    <source>
        <dbReference type="Pfam" id="PF13735"/>
    </source>
</evidence>
<evidence type="ECO:0000256" key="2">
    <source>
        <dbReference type="ARBA" id="ARBA00022679"/>
    </source>
</evidence>
<dbReference type="GO" id="GO:0000166">
    <property type="term" value="F:nucleotide binding"/>
    <property type="evidence" value="ECO:0007669"/>
    <property type="project" value="UniProtKB-KW"/>
</dbReference>
<dbReference type="InterPro" id="IPR002646">
    <property type="entry name" value="PolA_pol_head_dom"/>
</dbReference>
<dbReference type="InterPro" id="IPR006674">
    <property type="entry name" value="HD_domain"/>
</dbReference>
<dbReference type="Pfam" id="PF12627">
    <property type="entry name" value="PolyA_pol_RNAbd"/>
    <property type="match status" value="1"/>
</dbReference>
<dbReference type="Proteomes" id="UP000177152">
    <property type="component" value="Unassembled WGS sequence"/>
</dbReference>
<feature type="domain" description="HD" evidence="11">
    <location>
        <begin position="337"/>
        <end position="433"/>
    </location>
</feature>
<dbReference type="InterPro" id="IPR050264">
    <property type="entry name" value="Bact_CCA-adding_enz_type3_sf"/>
</dbReference>
<feature type="domain" description="Poly A polymerase head" evidence="10">
    <location>
        <begin position="49"/>
        <end position="182"/>
    </location>
</feature>
<accession>A0A1G2K4H7</accession>
<proteinExistence type="inferred from homology"/>
<comment type="similarity">
    <text evidence="9">Belongs to the tRNA nucleotidyltransferase/poly(A) polymerase family.</text>
</comment>
<dbReference type="Gene3D" id="1.10.3090.10">
    <property type="entry name" value="cca-adding enzyme, domain 2"/>
    <property type="match status" value="1"/>
</dbReference>
<evidence type="ECO:0000256" key="1">
    <source>
        <dbReference type="ARBA" id="ARBA00001946"/>
    </source>
</evidence>
<dbReference type="InterPro" id="IPR043519">
    <property type="entry name" value="NT_sf"/>
</dbReference>
<dbReference type="GO" id="GO:0000049">
    <property type="term" value="F:tRNA binding"/>
    <property type="evidence" value="ECO:0007669"/>
    <property type="project" value="TreeGrafter"/>
</dbReference>
<keyword evidence="8 9" id="KW-0694">RNA-binding</keyword>
<keyword evidence="6" id="KW-0547">Nucleotide-binding</keyword>
<feature type="domain" description="tRNA nucleotidyltransferase/poly(A) polymerase RNA and SrmB- binding" evidence="12">
    <location>
        <begin position="213"/>
        <end position="269"/>
    </location>
</feature>
<evidence type="ECO:0000256" key="3">
    <source>
        <dbReference type="ARBA" id="ARBA00022694"/>
    </source>
</evidence>
<keyword evidence="5" id="KW-0479">Metal-binding</keyword>
<dbReference type="Pfam" id="PF13735">
    <property type="entry name" value="tRNA_NucTran2_2"/>
    <property type="match status" value="1"/>
</dbReference>
<dbReference type="AlphaFoldDB" id="A0A1G2K4H7"/>
<evidence type="ECO:0000256" key="5">
    <source>
        <dbReference type="ARBA" id="ARBA00022723"/>
    </source>
</evidence>
<name>A0A1G2K4H7_9BACT</name>
<gene>
    <name evidence="14" type="ORF">A2633_03810</name>
</gene>
<keyword evidence="4" id="KW-0548">Nucleotidyltransferase</keyword>
<dbReference type="Pfam" id="PF01966">
    <property type="entry name" value="HD"/>
    <property type="match status" value="1"/>
</dbReference>
<evidence type="ECO:0000256" key="8">
    <source>
        <dbReference type="ARBA" id="ARBA00022884"/>
    </source>
</evidence>
<dbReference type="CDD" id="cd05398">
    <property type="entry name" value="NT_ClassII-CCAase"/>
    <property type="match status" value="1"/>
</dbReference>
<dbReference type="PANTHER" id="PTHR46173:SF1">
    <property type="entry name" value="CCA TRNA NUCLEOTIDYLTRANSFERASE 1, MITOCHONDRIAL"/>
    <property type="match status" value="1"/>
</dbReference>
<dbReference type="PANTHER" id="PTHR46173">
    <property type="entry name" value="CCA TRNA NUCLEOTIDYLTRANSFERASE 1, MITOCHONDRIAL"/>
    <property type="match status" value="1"/>
</dbReference>
<dbReference type="Gene3D" id="3.30.460.10">
    <property type="entry name" value="Beta Polymerase, domain 2"/>
    <property type="match status" value="1"/>
</dbReference>
<keyword evidence="3" id="KW-0819">tRNA processing</keyword>
<evidence type="ECO:0000256" key="9">
    <source>
        <dbReference type="RuleBase" id="RU003953"/>
    </source>
</evidence>
<evidence type="ECO:0000259" key="12">
    <source>
        <dbReference type="Pfam" id="PF12627"/>
    </source>
</evidence>
<reference evidence="14 15" key="1">
    <citation type="journal article" date="2016" name="Nat. Commun.">
        <title>Thousands of microbial genomes shed light on interconnected biogeochemical processes in an aquifer system.</title>
        <authorList>
            <person name="Anantharaman K."/>
            <person name="Brown C.T."/>
            <person name="Hug L.A."/>
            <person name="Sharon I."/>
            <person name="Castelle C.J."/>
            <person name="Probst A.J."/>
            <person name="Thomas B.C."/>
            <person name="Singh A."/>
            <person name="Wilkins M.J."/>
            <person name="Karaoz U."/>
            <person name="Brodie E.L."/>
            <person name="Williams K.H."/>
            <person name="Hubbard S.S."/>
            <person name="Banfield J.F."/>
        </authorList>
    </citation>
    <scope>NUCLEOTIDE SEQUENCE [LARGE SCALE GENOMIC DNA]</scope>
</reference>
<evidence type="ECO:0000256" key="6">
    <source>
        <dbReference type="ARBA" id="ARBA00022741"/>
    </source>
</evidence>
<comment type="caution">
    <text evidence="14">The sequence shown here is derived from an EMBL/GenBank/DDBJ whole genome shotgun (WGS) entry which is preliminary data.</text>
</comment>
<keyword evidence="2 9" id="KW-0808">Transferase</keyword>
<sequence>MSEKLSEKFEGTPASRGVVAEKLLRWKAETKDEKDGLLMVRELQKRGKTYFAGGYVRDMLLSREFKKPFKPKDIDIATELPPEESSAILESAGFETKFVGKSFGVLKAFRVDQGHALDVATFRVEEEYADGAHPDKVVLIRDPEKDAERRDFTINALFFDPVEGKVIDYVGGLKDIKERVLRPVGDPEKRFAEDYSRMLRYVRFRNQCELPFDRKVQDVIKRNAEKIMDIAPEKVRKELDAILKLPKNYLAVADMERLGLLQYVLPEMSALQEVMHPRSAPYHKEGSVFRHTLEALRSFGSKPYMARMREMLSLSEGMDPGDVRDRFFKRYGGEVPWAVLCHDLGKRTKQQTRTLPNGDTRTTFVGHELDSRDMVRDIAKRFNFSAERRDKIMWLVENHLIPRDFPKMKVSKARAFLQHPWIEELLFVSLADSMGSIPIRAEQMNRLFEMLQEERNRPPEPKELISGKILMEELELKPGKAIGRIKDAIREAQLEGKIKTPEEALEFARAFKKDMKEEAPEERRKK</sequence>
<evidence type="ECO:0008006" key="16">
    <source>
        <dbReference type="Google" id="ProtNLM"/>
    </source>
</evidence>
<keyword evidence="7" id="KW-0460">Magnesium</keyword>
<dbReference type="Pfam" id="PF01743">
    <property type="entry name" value="PolyA_pol"/>
    <property type="match status" value="1"/>
</dbReference>
<dbReference type="GO" id="GO:0046872">
    <property type="term" value="F:metal ion binding"/>
    <property type="evidence" value="ECO:0007669"/>
    <property type="project" value="UniProtKB-KW"/>
</dbReference>
<evidence type="ECO:0000256" key="4">
    <source>
        <dbReference type="ARBA" id="ARBA00022695"/>
    </source>
</evidence>
<evidence type="ECO:0000259" key="10">
    <source>
        <dbReference type="Pfam" id="PF01743"/>
    </source>
</evidence>
<evidence type="ECO:0000313" key="15">
    <source>
        <dbReference type="Proteomes" id="UP000177152"/>
    </source>
</evidence>